<dbReference type="GO" id="GO:0006644">
    <property type="term" value="P:phospholipid metabolic process"/>
    <property type="evidence" value="ECO:0007669"/>
    <property type="project" value="InterPro"/>
</dbReference>
<gene>
    <name evidence="1" type="ORF">AMTR_s00063p00194880</name>
</gene>
<reference evidence="2" key="1">
    <citation type="journal article" date="2013" name="Science">
        <title>The Amborella genome and the evolution of flowering plants.</title>
        <authorList>
            <consortium name="Amborella Genome Project"/>
        </authorList>
    </citation>
    <scope>NUCLEOTIDE SEQUENCE [LARGE SCALE GENOMIC DNA]</scope>
</reference>
<evidence type="ECO:0000313" key="1">
    <source>
        <dbReference type="EMBL" id="ERN16292.1"/>
    </source>
</evidence>
<keyword evidence="2" id="KW-1185">Reference proteome</keyword>
<name>U5D4E1_AMBTC</name>
<dbReference type="HOGENOM" id="CLU_101579_0_0_1"/>
<dbReference type="Gene3D" id="1.20.90.10">
    <property type="entry name" value="Phospholipase A2 domain"/>
    <property type="match status" value="1"/>
</dbReference>
<dbReference type="GO" id="GO:0050482">
    <property type="term" value="P:arachidonate secretion"/>
    <property type="evidence" value="ECO:0007669"/>
    <property type="project" value="InterPro"/>
</dbReference>
<dbReference type="eggNOG" id="ENOG502QSMC">
    <property type="taxonomic scope" value="Eukaryota"/>
</dbReference>
<dbReference type="PANTHER" id="PTHR37246">
    <property type="entry name" value="OS07G0658000 PROTEIN"/>
    <property type="match status" value="1"/>
</dbReference>
<dbReference type="InterPro" id="IPR036444">
    <property type="entry name" value="PLipase_A2_dom_sf"/>
</dbReference>
<proteinExistence type="predicted"/>
<dbReference type="GO" id="GO:0004623">
    <property type="term" value="F:phospholipase A2 activity"/>
    <property type="evidence" value="ECO:0007669"/>
    <property type="project" value="InterPro"/>
</dbReference>
<evidence type="ECO:0008006" key="3">
    <source>
        <dbReference type="Google" id="ProtNLM"/>
    </source>
</evidence>
<evidence type="ECO:0000313" key="2">
    <source>
        <dbReference type="Proteomes" id="UP000017836"/>
    </source>
</evidence>
<dbReference type="Proteomes" id="UP000017836">
    <property type="component" value="Unassembled WGS sequence"/>
</dbReference>
<sequence>MINNDGPLDRHYLRCWRREFRHFYLIDFARTLHSSAMNFNFLKILPLVHFHPAIVKEPEHKTPPTTIARKIENGKVIEASRNASTVINVWGRSLHSFIPWVYNLKRKEESQGPKAVEPRYTRPFFRPYVARVPYHKGARAFLSLLFPRYGHYCGPNWSSGKDGGSLLWDKRPIDWLDFCCYCHDIGYDTHEQEKLLKADLAFLECLEKPMMSTKGDVHVAYVYKAMCITGLRNMLIPYRKQLLKLQEKPLSIESLNIFRGKGDTFQHT</sequence>
<dbReference type="AlphaFoldDB" id="U5D4E1"/>
<accession>U5D4E1</accession>
<protein>
    <recommendedName>
        <fullName evidence="3">Phospholipase A2 domain-containing protein</fullName>
    </recommendedName>
</protein>
<dbReference type="STRING" id="13333.U5D4E1"/>
<dbReference type="SUPFAM" id="SSF48619">
    <property type="entry name" value="Phospholipase A2, PLA2"/>
    <property type="match status" value="1"/>
</dbReference>
<dbReference type="Gramene" id="ERN16292">
    <property type="protein sequence ID" value="ERN16292"/>
    <property type="gene ID" value="AMTR_s00063p00194880"/>
</dbReference>
<organism evidence="1 2">
    <name type="scientific">Amborella trichopoda</name>
    <dbReference type="NCBI Taxonomy" id="13333"/>
    <lineage>
        <taxon>Eukaryota</taxon>
        <taxon>Viridiplantae</taxon>
        <taxon>Streptophyta</taxon>
        <taxon>Embryophyta</taxon>
        <taxon>Tracheophyta</taxon>
        <taxon>Spermatophyta</taxon>
        <taxon>Magnoliopsida</taxon>
        <taxon>Amborellales</taxon>
        <taxon>Amborellaceae</taxon>
        <taxon>Amborella</taxon>
    </lineage>
</organism>
<dbReference type="EMBL" id="KI392467">
    <property type="protein sequence ID" value="ERN16292.1"/>
    <property type="molecule type" value="Genomic_DNA"/>
</dbReference>
<dbReference type="PANTHER" id="PTHR37246:SF1">
    <property type="entry name" value="PHOSPHOLIPASE A2 FAMILY PROTEIN"/>
    <property type="match status" value="1"/>
</dbReference>